<dbReference type="InterPro" id="IPR042099">
    <property type="entry name" value="ANL_N_sf"/>
</dbReference>
<evidence type="ECO:0000313" key="4">
    <source>
        <dbReference type="EMBL" id="KAF2102119.1"/>
    </source>
</evidence>
<organism evidence="4 5">
    <name type="scientific">Rhizodiscina lignyota</name>
    <dbReference type="NCBI Taxonomy" id="1504668"/>
    <lineage>
        <taxon>Eukaryota</taxon>
        <taxon>Fungi</taxon>
        <taxon>Dikarya</taxon>
        <taxon>Ascomycota</taxon>
        <taxon>Pezizomycotina</taxon>
        <taxon>Dothideomycetes</taxon>
        <taxon>Pleosporomycetidae</taxon>
        <taxon>Aulographales</taxon>
        <taxon>Rhizodiscinaceae</taxon>
        <taxon>Rhizodiscina</taxon>
    </lineage>
</organism>
<dbReference type="AlphaFoldDB" id="A0A9P4IJ82"/>
<gene>
    <name evidence="4" type="ORF">NA57DRAFT_64706</name>
</gene>
<dbReference type="InterPro" id="IPR020845">
    <property type="entry name" value="AMP-binding_CS"/>
</dbReference>
<dbReference type="InterPro" id="IPR045851">
    <property type="entry name" value="AMP-bd_C_sf"/>
</dbReference>
<dbReference type="SUPFAM" id="SSF56801">
    <property type="entry name" value="Acetyl-CoA synthetase-like"/>
    <property type="match status" value="1"/>
</dbReference>
<name>A0A9P4IJ82_9PEZI</name>
<comment type="caution">
    <text evidence="4">The sequence shown here is derived from an EMBL/GenBank/DDBJ whole genome shotgun (WGS) entry which is preliminary data.</text>
</comment>
<dbReference type="PROSITE" id="PS00455">
    <property type="entry name" value="AMP_BINDING"/>
    <property type="match status" value="1"/>
</dbReference>
<keyword evidence="5" id="KW-1185">Reference proteome</keyword>
<evidence type="ECO:0000259" key="2">
    <source>
        <dbReference type="Pfam" id="PF00501"/>
    </source>
</evidence>
<dbReference type="EMBL" id="ML978123">
    <property type="protein sequence ID" value="KAF2102119.1"/>
    <property type="molecule type" value="Genomic_DNA"/>
</dbReference>
<dbReference type="GO" id="GO:0031956">
    <property type="term" value="F:medium-chain fatty acid-CoA ligase activity"/>
    <property type="evidence" value="ECO:0007669"/>
    <property type="project" value="TreeGrafter"/>
</dbReference>
<accession>A0A9P4IJ82</accession>
<dbReference type="InterPro" id="IPR000873">
    <property type="entry name" value="AMP-dep_synth/lig_dom"/>
</dbReference>
<dbReference type="Proteomes" id="UP000799772">
    <property type="component" value="Unassembled WGS sequence"/>
</dbReference>
<evidence type="ECO:0000259" key="3">
    <source>
        <dbReference type="Pfam" id="PF13193"/>
    </source>
</evidence>
<dbReference type="PANTHER" id="PTHR43201">
    <property type="entry name" value="ACYL-COA SYNTHETASE"/>
    <property type="match status" value="1"/>
</dbReference>
<sequence length="589" mass="65352">MAPDADRTFFVPRHSGRNILPCSPLFNRLLRHAGRRPNACAIRDDRAGYEKTYLQLLSDVLSIREELRQTLGPEIVRALDNDEEVYIAVLAAGSYEFTVAMLGAMALGAAVVPLTVVLPVEEAAYFIRKSEAAAVLVQSSVLKLGTALQELMVSTTDPSFRSIPIQNSIDACPLQISDILISTNPYLSENAPGVVIFTSGTTGPPKGSVMRRAFVSDNAQATADHYHITEEDVILHILPVHHATGMGIMFFPFLISGACIEFRAGGFDEVWMWDRWREGVRNPAKRITFFSGVPTIFMRMRRHYQRYLSKLPPAELSEYIAAARQFRAVLCGTSALPQPISQFWTSLMKERIVQRYGATEFGAVFKVHLGDKDVPEGSVGELTPGLDLKLSEGDEGEVLVKSPYMFSKYLRDPAATAKAHDASGYYKTGDIARKEGKYYFIMGRASLDIIKSGGYKISALDIEREILGLPYVSEVMVVGVPDEEFGQRVAALIGLQEEQITDEFLSTHGSNEHVLTINDLRRDLRSRLAGYKLPTLLRVVEGELPKTATGKVMKKILGPKFFPEDYDDVKEVQVWRAPSKVEKVIAAKL</sequence>
<feature type="domain" description="AMP-dependent synthetase/ligase" evidence="2">
    <location>
        <begin position="31"/>
        <end position="410"/>
    </location>
</feature>
<dbReference type="PANTHER" id="PTHR43201:SF8">
    <property type="entry name" value="ACYL-COA SYNTHETASE FAMILY MEMBER 3"/>
    <property type="match status" value="1"/>
</dbReference>
<dbReference type="GO" id="GO:0006631">
    <property type="term" value="P:fatty acid metabolic process"/>
    <property type="evidence" value="ECO:0007669"/>
    <property type="project" value="TreeGrafter"/>
</dbReference>
<dbReference type="Gene3D" id="3.30.300.30">
    <property type="match status" value="1"/>
</dbReference>
<dbReference type="InterPro" id="IPR025110">
    <property type="entry name" value="AMP-bd_C"/>
</dbReference>
<evidence type="ECO:0000313" key="5">
    <source>
        <dbReference type="Proteomes" id="UP000799772"/>
    </source>
</evidence>
<proteinExistence type="inferred from homology"/>
<dbReference type="Gene3D" id="3.40.50.12780">
    <property type="entry name" value="N-terminal domain of ligase-like"/>
    <property type="match status" value="1"/>
</dbReference>
<evidence type="ECO:0000256" key="1">
    <source>
        <dbReference type="ARBA" id="ARBA00006432"/>
    </source>
</evidence>
<dbReference type="OrthoDB" id="6614653at2759"/>
<reference evidence="4" key="1">
    <citation type="journal article" date="2020" name="Stud. Mycol.">
        <title>101 Dothideomycetes genomes: a test case for predicting lifestyles and emergence of pathogens.</title>
        <authorList>
            <person name="Haridas S."/>
            <person name="Albert R."/>
            <person name="Binder M."/>
            <person name="Bloem J."/>
            <person name="Labutti K."/>
            <person name="Salamov A."/>
            <person name="Andreopoulos B."/>
            <person name="Baker S."/>
            <person name="Barry K."/>
            <person name="Bills G."/>
            <person name="Bluhm B."/>
            <person name="Cannon C."/>
            <person name="Castanera R."/>
            <person name="Culley D."/>
            <person name="Daum C."/>
            <person name="Ezra D."/>
            <person name="Gonzalez J."/>
            <person name="Henrissat B."/>
            <person name="Kuo A."/>
            <person name="Liang C."/>
            <person name="Lipzen A."/>
            <person name="Lutzoni F."/>
            <person name="Magnuson J."/>
            <person name="Mondo S."/>
            <person name="Nolan M."/>
            <person name="Ohm R."/>
            <person name="Pangilinan J."/>
            <person name="Park H.-J."/>
            <person name="Ramirez L."/>
            <person name="Alfaro M."/>
            <person name="Sun H."/>
            <person name="Tritt A."/>
            <person name="Yoshinaga Y."/>
            <person name="Zwiers L.-H."/>
            <person name="Turgeon B."/>
            <person name="Goodwin S."/>
            <person name="Spatafora J."/>
            <person name="Crous P."/>
            <person name="Grigoriev I."/>
        </authorList>
    </citation>
    <scope>NUCLEOTIDE SEQUENCE</scope>
    <source>
        <strain evidence="4">CBS 133067</strain>
    </source>
</reference>
<comment type="similarity">
    <text evidence="1">Belongs to the ATP-dependent AMP-binding enzyme family.</text>
</comment>
<protein>
    <submittedName>
        <fullName evidence="4">AMP-binding enzyme</fullName>
    </submittedName>
</protein>
<dbReference type="Pfam" id="PF00501">
    <property type="entry name" value="AMP-binding"/>
    <property type="match status" value="1"/>
</dbReference>
<dbReference type="Pfam" id="PF13193">
    <property type="entry name" value="AMP-binding_C"/>
    <property type="match status" value="1"/>
</dbReference>
<feature type="domain" description="AMP-binding enzyme C-terminal" evidence="3">
    <location>
        <begin position="462"/>
        <end position="551"/>
    </location>
</feature>